<dbReference type="Proteomes" id="UP000188879">
    <property type="component" value="Unassembled WGS sequence"/>
</dbReference>
<proteinExistence type="predicted"/>
<feature type="transmembrane region" description="Helical" evidence="2">
    <location>
        <begin position="59"/>
        <end position="79"/>
    </location>
</feature>
<feature type="transmembrane region" description="Helical" evidence="2">
    <location>
        <begin position="99"/>
        <end position="116"/>
    </location>
</feature>
<dbReference type="AlphaFoldDB" id="A0A1V2GU88"/>
<evidence type="ECO:0000313" key="4">
    <source>
        <dbReference type="Proteomes" id="UP000188879"/>
    </source>
</evidence>
<comment type="caution">
    <text evidence="3">The sequence shown here is derived from an EMBL/GenBank/DDBJ whole genome shotgun (WGS) entry which is preliminary data.</text>
</comment>
<accession>A0A1V2GU88</accession>
<gene>
    <name evidence="3" type="ORF">BKE38_28755</name>
</gene>
<evidence type="ECO:0000313" key="3">
    <source>
        <dbReference type="EMBL" id="ONG43661.1"/>
    </source>
</evidence>
<reference evidence="3 4" key="1">
    <citation type="submission" date="2016-10" db="EMBL/GenBank/DDBJ databases">
        <title>Draft Genome sequence of Roseomonas sp. strain M3.</title>
        <authorList>
            <person name="Subhash Y."/>
            <person name="Lee S."/>
        </authorList>
    </citation>
    <scope>NUCLEOTIDE SEQUENCE [LARGE SCALE GENOMIC DNA]</scope>
    <source>
        <strain evidence="3 4">M3</strain>
    </source>
</reference>
<evidence type="ECO:0000256" key="1">
    <source>
        <dbReference type="SAM" id="MobiDB-lite"/>
    </source>
</evidence>
<keyword evidence="4" id="KW-1185">Reference proteome</keyword>
<keyword evidence="2" id="KW-0812">Transmembrane</keyword>
<dbReference type="RefSeq" id="WP_076960602.1">
    <property type="nucleotide sequence ID" value="NZ_MLCO01000469.1"/>
</dbReference>
<sequence length="219" mass="22835">MGQPPQARRSSVPSIGAAAPRPVPPPGNGAPPLLEAGFAMTRADQLAGHRLSLRAQADAVATGLGGALLGGLVMLSAVLHLQAGETPLWKGTHPHGGTFAGLALLLAAAAALGWLAEARLRPWMIRCLVGRQLARMLPAGAPAAPARLLVAGEHVEWRSEGRVLRYEAALLRGMIEGDGQLVLRFGFGCLLVVPRAALDEAGLKRLRGWVAGHARGPIW</sequence>
<protein>
    <recommendedName>
        <fullName evidence="5">YcxB-like protein domain-containing protein</fullName>
    </recommendedName>
</protein>
<keyword evidence="2" id="KW-0472">Membrane</keyword>
<dbReference type="OrthoDB" id="9982314at2"/>
<evidence type="ECO:0000256" key="2">
    <source>
        <dbReference type="SAM" id="Phobius"/>
    </source>
</evidence>
<dbReference type="EMBL" id="MLCO01000469">
    <property type="protein sequence ID" value="ONG43661.1"/>
    <property type="molecule type" value="Genomic_DNA"/>
</dbReference>
<evidence type="ECO:0008006" key="5">
    <source>
        <dbReference type="Google" id="ProtNLM"/>
    </source>
</evidence>
<keyword evidence="2" id="KW-1133">Transmembrane helix</keyword>
<feature type="region of interest" description="Disordered" evidence="1">
    <location>
        <begin position="1"/>
        <end position="32"/>
    </location>
</feature>
<name>A0A1V2GU88_9PROT</name>
<organism evidence="3 4">
    <name type="scientific">Teichococcus deserti</name>
    <dbReference type="NCBI Taxonomy" id="1817963"/>
    <lineage>
        <taxon>Bacteria</taxon>
        <taxon>Pseudomonadati</taxon>
        <taxon>Pseudomonadota</taxon>
        <taxon>Alphaproteobacteria</taxon>
        <taxon>Acetobacterales</taxon>
        <taxon>Roseomonadaceae</taxon>
        <taxon>Roseomonas</taxon>
    </lineage>
</organism>